<dbReference type="InterPro" id="IPR017853">
    <property type="entry name" value="GH"/>
</dbReference>
<dbReference type="SUPFAM" id="SSF51445">
    <property type="entry name" value="(Trans)glycosidases"/>
    <property type="match status" value="1"/>
</dbReference>
<dbReference type="InterPro" id="IPR014756">
    <property type="entry name" value="Ig_E-set"/>
</dbReference>
<comment type="catalytic activity">
    <reaction evidence="1 10">
        <text>Transfers a segment of a (1-&gt;4)-alpha-D-glucan chain to a primary hydroxy group in a similar glucan chain.</text>
        <dbReference type="EC" id="2.4.1.18"/>
    </reaction>
</comment>
<evidence type="ECO:0000256" key="4">
    <source>
        <dbReference type="ARBA" id="ARBA00009000"/>
    </source>
</evidence>
<comment type="subunit">
    <text evidence="10">Monomer.</text>
</comment>
<dbReference type="GO" id="GO:0043169">
    <property type="term" value="F:cation binding"/>
    <property type="evidence" value="ECO:0007669"/>
    <property type="project" value="InterPro"/>
</dbReference>
<accession>A0AAU9EK11</accession>
<dbReference type="SMART" id="SM00642">
    <property type="entry name" value="Aamy"/>
    <property type="match status" value="1"/>
</dbReference>
<evidence type="ECO:0000259" key="12">
    <source>
        <dbReference type="SMART" id="SM00642"/>
    </source>
</evidence>
<dbReference type="InterPro" id="IPR006048">
    <property type="entry name" value="A-amylase/branching_C"/>
</dbReference>
<comment type="function">
    <text evidence="2 10">Catalyzes the formation of the alpha-1,6-glucosidic linkages in glycogen by scission of a 1,4-alpha-linked oligosaccharide from growing alpha-1,4-glucan chains and the subsequent attachment of the oligosaccharide to the alpha-1,6 position.</text>
</comment>
<reference evidence="13 14" key="1">
    <citation type="submission" date="2023-08" db="EMBL/GenBank/DDBJ databases">
        <title>Helicovermis profunda gen. nov., sp. nov., a novel mesophilic, fermentative bacterium within the Bacillota from a deep-sea hydrothermal vent chimney.</title>
        <authorList>
            <person name="Miyazaki U."/>
            <person name="Mizutani D."/>
            <person name="Hashimoto Y."/>
            <person name="Tame A."/>
            <person name="Sawayama S."/>
            <person name="Miyazaki J."/>
            <person name="Takai K."/>
            <person name="Nakagawa S."/>
        </authorList>
    </citation>
    <scope>NUCLEOTIDE SEQUENCE [LARGE SCALE GENOMIC DNA]</scope>
    <source>
        <strain evidence="13 14">S502</strain>
    </source>
</reference>
<evidence type="ECO:0000256" key="7">
    <source>
        <dbReference type="ARBA" id="ARBA00022679"/>
    </source>
</evidence>
<dbReference type="InterPro" id="IPR004193">
    <property type="entry name" value="Glyco_hydro_13_N"/>
</dbReference>
<dbReference type="InterPro" id="IPR013783">
    <property type="entry name" value="Ig-like_fold"/>
</dbReference>
<evidence type="ECO:0000256" key="9">
    <source>
        <dbReference type="ARBA" id="ARBA00023277"/>
    </source>
</evidence>
<dbReference type="RefSeq" id="WP_338536630.1">
    <property type="nucleotide sequence ID" value="NZ_AP028654.1"/>
</dbReference>
<dbReference type="GO" id="GO:0005978">
    <property type="term" value="P:glycogen biosynthetic process"/>
    <property type="evidence" value="ECO:0007669"/>
    <property type="project" value="UniProtKB-UniRule"/>
</dbReference>
<evidence type="ECO:0000313" key="13">
    <source>
        <dbReference type="EMBL" id="BEP28304.1"/>
    </source>
</evidence>
<dbReference type="Gene3D" id="2.60.40.10">
    <property type="entry name" value="Immunoglobulins"/>
    <property type="match status" value="1"/>
</dbReference>
<dbReference type="NCBIfam" id="TIGR01515">
    <property type="entry name" value="branching_enzym"/>
    <property type="match status" value="1"/>
</dbReference>
<dbReference type="InterPro" id="IPR006047">
    <property type="entry name" value="GH13_cat_dom"/>
</dbReference>
<dbReference type="CDD" id="cd11322">
    <property type="entry name" value="AmyAc_Glg_BE"/>
    <property type="match status" value="1"/>
</dbReference>
<organism evidence="13 14">
    <name type="scientific">Helicovermis profundi</name>
    <dbReference type="NCBI Taxonomy" id="3065157"/>
    <lineage>
        <taxon>Bacteria</taxon>
        <taxon>Bacillati</taxon>
        <taxon>Bacillota</taxon>
        <taxon>Clostridia</taxon>
        <taxon>Helicovermis</taxon>
    </lineage>
</organism>
<dbReference type="Pfam" id="PF02806">
    <property type="entry name" value="Alpha-amylase_C"/>
    <property type="match status" value="1"/>
</dbReference>
<dbReference type="GO" id="GO:0004553">
    <property type="term" value="F:hydrolase activity, hydrolyzing O-glycosyl compounds"/>
    <property type="evidence" value="ECO:0007669"/>
    <property type="project" value="InterPro"/>
</dbReference>
<dbReference type="AlphaFoldDB" id="A0AAU9EK11"/>
<gene>
    <name evidence="10 13" type="primary">glgB</name>
    <name evidence="13" type="ORF">HLPR_06350</name>
</gene>
<evidence type="ECO:0000313" key="14">
    <source>
        <dbReference type="Proteomes" id="UP001321786"/>
    </source>
</evidence>
<dbReference type="InterPro" id="IPR006407">
    <property type="entry name" value="GlgB"/>
</dbReference>
<keyword evidence="7 10" id="KW-0808">Transferase</keyword>
<evidence type="ECO:0000256" key="1">
    <source>
        <dbReference type="ARBA" id="ARBA00000826"/>
    </source>
</evidence>
<feature type="domain" description="Glycosyl hydrolase family 13 catalytic" evidence="12">
    <location>
        <begin position="154"/>
        <end position="495"/>
    </location>
</feature>
<dbReference type="NCBIfam" id="NF008967">
    <property type="entry name" value="PRK12313.1"/>
    <property type="match status" value="1"/>
</dbReference>
<dbReference type="Gene3D" id="2.60.40.1180">
    <property type="entry name" value="Golgi alpha-mannosidase II"/>
    <property type="match status" value="1"/>
</dbReference>
<dbReference type="FunFam" id="2.60.40.1180:FF:000002">
    <property type="entry name" value="1,4-alpha-glucan branching enzyme GlgB"/>
    <property type="match status" value="1"/>
</dbReference>
<dbReference type="InterPro" id="IPR037439">
    <property type="entry name" value="Branching_enzy"/>
</dbReference>
<dbReference type="Pfam" id="PF00128">
    <property type="entry name" value="Alpha-amylase"/>
    <property type="match status" value="1"/>
</dbReference>
<dbReference type="SUPFAM" id="SSF81296">
    <property type="entry name" value="E set domains"/>
    <property type="match status" value="1"/>
</dbReference>
<dbReference type="Proteomes" id="UP001321786">
    <property type="component" value="Chromosome"/>
</dbReference>
<keyword evidence="5 10" id="KW-0321">Glycogen metabolism</keyword>
<dbReference type="SUPFAM" id="SSF51011">
    <property type="entry name" value="Glycosyl hydrolase domain"/>
    <property type="match status" value="1"/>
</dbReference>
<evidence type="ECO:0000256" key="11">
    <source>
        <dbReference type="PIRSR" id="PIRSR000463-1"/>
    </source>
</evidence>
<dbReference type="InterPro" id="IPR044143">
    <property type="entry name" value="GlgB_N_E_set_prok"/>
</dbReference>
<dbReference type="InterPro" id="IPR013780">
    <property type="entry name" value="Glyco_hydro_b"/>
</dbReference>
<dbReference type="Gene3D" id="3.20.20.80">
    <property type="entry name" value="Glycosidases"/>
    <property type="match status" value="1"/>
</dbReference>
<name>A0AAU9EK11_9FIRM</name>
<sequence length="628" mass="74133">MLSTFIKEKELDIYLYNSGKNFKSYELFGSHFVERSGVRGSEFVLWAPNAKKVEIVGDFNKWIGENHQMIFHESTGIWYLFIPNFNEYELYKYSIYTSTNQVILKSDPFAFFSEIKPNTASITYEIDGYKWNDKKWLSRNRKKNHYKEPMNIYEVNLNSWKFSDDNNYLSYIELAKDLVSYVKNNGYTHVEIMPVMEHPFDGSWGYQVTGYYSITSRYGRPKEFMYLIDEFHKNNIGVILDWVPCHFCNDEHGIRMFDGTKLYEHVDKNISDNEIWGTTNFDYAKNQVKSFLISNAMFFFDKFHIDGLRVDAVAFMLYQGYTTEKSEVNINAVEFLKLMNSEIFSKYPSALMIAEESSAWPNVTKPIHDGGLGFNFKWNMGWMNDMLKYIEMDFDMRKNNHKAITFSIMYAFTENFILPLSHDEVVHGKKSLLDKMPGDYWQKFAGLRMFYGYMYAYPGKKLLFMGGEIGQFIEWNYEREIDWFLKEHEMHSKINLFVSELNSLYKKEKSFSINDDTYKGFEWIDYSNNEQSIVSFIRKGNKDNHIIVISNFTPKVYKKFELGVPTLGMYEEIMNSDYSKYGGSNFSENQNIRTIIKSNHGRNQSIIIDVAPLSTMYLKYKGRKKTND</sequence>
<evidence type="ECO:0000256" key="6">
    <source>
        <dbReference type="ARBA" id="ARBA00022676"/>
    </source>
</evidence>
<evidence type="ECO:0000256" key="5">
    <source>
        <dbReference type="ARBA" id="ARBA00022600"/>
    </source>
</evidence>
<dbReference type="CDD" id="cd02855">
    <property type="entry name" value="E_set_GBE_prok_N"/>
    <property type="match status" value="1"/>
</dbReference>
<dbReference type="PANTHER" id="PTHR43651:SF3">
    <property type="entry name" value="1,4-ALPHA-GLUCAN-BRANCHING ENZYME"/>
    <property type="match status" value="1"/>
</dbReference>
<keyword evidence="6 10" id="KW-0328">Glycosyltransferase</keyword>
<dbReference type="EMBL" id="AP028654">
    <property type="protein sequence ID" value="BEP28304.1"/>
    <property type="molecule type" value="Genomic_DNA"/>
</dbReference>
<dbReference type="Pfam" id="PF02922">
    <property type="entry name" value="CBM_48"/>
    <property type="match status" value="1"/>
</dbReference>
<keyword evidence="14" id="KW-1185">Reference proteome</keyword>
<dbReference type="PIRSF" id="PIRSF000463">
    <property type="entry name" value="GlgB"/>
    <property type="match status" value="1"/>
</dbReference>
<protein>
    <recommendedName>
        <fullName evidence="10">1,4-alpha-glucan branching enzyme GlgB</fullName>
        <ecNumber evidence="10">2.4.1.18</ecNumber>
    </recommendedName>
    <alternativeName>
        <fullName evidence="10">1,4-alpha-D-glucan:1,4-alpha-D-glucan 6-glucosyl-transferase</fullName>
    </alternativeName>
    <alternativeName>
        <fullName evidence="10">Alpha-(1-&gt;4)-glucan branching enzyme</fullName>
    </alternativeName>
    <alternativeName>
        <fullName evidence="10">Glycogen branching enzyme</fullName>
        <shortName evidence="10">BE</shortName>
    </alternativeName>
</protein>
<keyword evidence="8 10" id="KW-0320">Glycogen biosynthesis</keyword>
<dbReference type="PANTHER" id="PTHR43651">
    <property type="entry name" value="1,4-ALPHA-GLUCAN-BRANCHING ENZYME"/>
    <property type="match status" value="1"/>
</dbReference>
<feature type="active site" description="Proton donor" evidence="10 11">
    <location>
        <position position="355"/>
    </location>
</feature>
<evidence type="ECO:0000256" key="3">
    <source>
        <dbReference type="ARBA" id="ARBA00004964"/>
    </source>
</evidence>
<keyword evidence="9 10" id="KW-0119">Carbohydrate metabolism</keyword>
<evidence type="ECO:0000256" key="2">
    <source>
        <dbReference type="ARBA" id="ARBA00002953"/>
    </source>
</evidence>
<dbReference type="NCBIfam" id="NF003811">
    <property type="entry name" value="PRK05402.1"/>
    <property type="match status" value="1"/>
</dbReference>
<dbReference type="GO" id="GO:0005829">
    <property type="term" value="C:cytosol"/>
    <property type="evidence" value="ECO:0007669"/>
    <property type="project" value="TreeGrafter"/>
</dbReference>
<dbReference type="EC" id="2.4.1.18" evidence="10"/>
<evidence type="ECO:0000256" key="10">
    <source>
        <dbReference type="HAMAP-Rule" id="MF_00685"/>
    </source>
</evidence>
<proteinExistence type="inferred from homology"/>
<dbReference type="FunFam" id="3.20.20.80:FF:000003">
    <property type="entry name" value="1,4-alpha-glucan branching enzyme GlgB"/>
    <property type="match status" value="1"/>
</dbReference>
<comment type="similarity">
    <text evidence="4 10">Belongs to the glycosyl hydrolase 13 family. GlgB subfamily.</text>
</comment>
<evidence type="ECO:0000256" key="8">
    <source>
        <dbReference type="ARBA" id="ARBA00023056"/>
    </source>
</evidence>
<feature type="active site" description="Nucleophile" evidence="10 11">
    <location>
        <position position="311"/>
    </location>
</feature>
<comment type="pathway">
    <text evidence="3 10">Glycan biosynthesis; glycogen biosynthesis.</text>
</comment>
<dbReference type="GO" id="GO:0003844">
    <property type="term" value="F:1,4-alpha-glucan branching enzyme activity"/>
    <property type="evidence" value="ECO:0007669"/>
    <property type="project" value="UniProtKB-UniRule"/>
</dbReference>
<dbReference type="KEGG" id="hprf:HLPR_06350"/>
<dbReference type="HAMAP" id="MF_00685">
    <property type="entry name" value="GlgB"/>
    <property type="match status" value="1"/>
</dbReference>